<feature type="region of interest" description="Disordered" evidence="3">
    <location>
        <begin position="51"/>
        <end position="72"/>
    </location>
</feature>
<keyword evidence="4" id="KW-0732">Signal</keyword>
<evidence type="ECO:0000313" key="7">
    <source>
        <dbReference type="Proteomes" id="UP001153069"/>
    </source>
</evidence>
<feature type="domain" description="Plastid lipid-associated protein/fibrillin conserved" evidence="5">
    <location>
        <begin position="79"/>
        <end position="291"/>
    </location>
</feature>
<evidence type="ECO:0000256" key="4">
    <source>
        <dbReference type="SAM" id="SignalP"/>
    </source>
</evidence>
<evidence type="ECO:0000256" key="2">
    <source>
        <dbReference type="ARBA" id="ARBA00022640"/>
    </source>
</evidence>
<comment type="subcellular location">
    <subcellularLocation>
        <location evidence="1">Plastid</location>
    </subcellularLocation>
</comment>
<evidence type="ECO:0000256" key="1">
    <source>
        <dbReference type="ARBA" id="ARBA00004474"/>
    </source>
</evidence>
<evidence type="ECO:0000313" key="6">
    <source>
        <dbReference type="EMBL" id="CAB9503961.1"/>
    </source>
</evidence>
<dbReference type="OrthoDB" id="203682at2759"/>
<reference evidence="6" key="1">
    <citation type="submission" date="2020-06" db="EMBL/GenBank/DDBJ databases">
        <authorList>
            <consortium name="Plant Systems Biology data submission"/>
        </authorList>
    </citation>
    <scope>NUCLEOTIDE SEQUENCE</scope>
    <source>
        <strain evidence="6">D6</strain>
    </source>
</reference>
<dbReference type="Pfam" id="PF04755">
    <property type="entry name" value="PAP_fibrillin"/>
    <property type="match status" value="1"/>
</dbReference>
<accession>A0A9N8DKP5</accession>
<feature type="chain" id="PRO_5040152021" evidence="4">
    <location>
        <begin position="26"/>
        <end position="294"/>
    </location>
</feature>
<dbReference type="InterPro" id="IPR039633">
    <property type="entry name" value="PAP"/>
</dbReference>
<protein>
    <submittedName>
        <fullName evidence="6">PAP_fibrillin</fullName>
    </submittedName>
</protein>
<dbReference type="InterPro" id="IPR006843">
    <property type="entry name" value="PAP/fibrillin_dom"/>
</dbReference>
<evidence type="ECO:0000259" key="5">
    <source>
        <dbReference type="Pfam" id="PF04755"/>
    </source>
</evidence>
<dbReference type="Proteomes" id="UP001153069">
    <property type="component" value="Unassembled WGS sequence"/>
</dbReference>
<sequence>MVSSWLSRTTSRLLLLALLSATATAFVSPPPLVSTKSVLHVLRAYSDEVGPSDYDSDDLAKQKQVEVDEDEDDAEIRDALKRELLLLSSVTNRGECASKDEINILIDLVTQLEALNPTANPASMCEGEWSLCLSSTQLFRSSPFFQSLRVAMGDAQMANNGFELHDRATTGSRIGRVRQTITSDTLVSEVELEVGFVPGLPFRIKGTVITTASLQVAASETWDLTIQTSKVTGSNVPLLNQFLDDAQLTLPVGDIYKTIQQGSIPVVQMKTYYVDEGIRITRDVDDNFFVFSRA</sequence>
<dbReference type="PANTHER" id="PTHR31906">
    <property type="entry name" value="PLASTID-LIPID-ASSOCIATED PROTEIN 4, CHLOROPLASTIC-RELATED"/>
    <property type="match status" value="1"/>
</dbReference>
<dbReference type="EMBL" id="CAICTM010000180">
    <property type="protein sequence ID" value="CAB9503961.1"/>
    <property type="molecule type" value="Genomic_DNA"/>
</dbReference>
<dbReference type="GO" id="GO:0009536">
    <property type="term" value="C:plastid"/>
    <property type="evidence" value="ECO:0007669"/>
    <property type="project" value="UniProtKB-SubCell"/>
</dbReference>
<organism evidence="6 7">
    <name type="scientific">Seminavis robusta</name>
    <dbReference type="NCBI Taxonomy" id="568900"/>
    <lineage>
        <taxon>Eukaryota</taxon>
        <taxon>Sar</taxon>
        <taxon>Stramenopiles</taxon>
        <taxon>Ochrophyta</taxon>
        <taxon>Bacillariophyta</taxon>
        <taxon>Bacillariophyceae</taxon>
        <taxon>Bacillariophycidae</taxon>
        <taxon>Naviculales</taxon>
        <taxon>Naviculaceae</taxon>
        <taxon>Seminavis</taxon>
    </lineage>
</organism>
<feature type="signal peptide" evidence="4">
    <location>
        <begin position="1"/>
        <end position="25"/>
    </location>
</feature>
<keyword evidence="2" id="KW-0934">Plastid</keyword>
<gene>
    <name evidence="6" type="ORF">SEMRO_181_G079130.1</name>
</gene>
<evidence type="ECO:0000256" key="3">
    <source>
        <dbReference type="SAM" id="MobiDB-lite"/>
    </source>
</evidence>
<proteinExistence type="predicted"/>
<keyword evidence="7" id="KW-1185">Reference proteome</keyword>
<dbReference type="AlphaFoldDB" id="A0A9N8DKP5"/>
<comment type="caution">
    <text evidence="6">The sequence shown here is derived from an EMBL/GenBank/DDBJ whole genome shotgun (WGS) entry which is preliminary data.</text>
</comment>
<name>A0A9N8DKP5_9STRA</name>